<accession>A0A1A9WFQ8</accession>
<organism evidence="2 3">
    <name type="scientific">Glossina brevipalpis</name>
    <dbReference type="NCBI Taxonomy" id="37001"/>
    <lineage>
        <taxon>Eukaryota</taxon>
        <taxon>Metazoa</taxon>
        <taxon>Ecdysozoa</taxon>
        <taxon>Arthropoda</taxon>
        <taxon>Hexapoda</taxon>
        <taxon>Insecta</taxon>
        <taxon>Pterygota</taxon>
        <taxon>Neoptera</taxon>
        <taxon>Endopterygota</taxon>
        <taxon>Diptera</taxon>
        <taxon>Brachycera</taxon>
        <taxon>Muscomorpha</taxon>
        <taxon>Hippoboscoidea</taxon>
        <taxon>Glossinidae</taxon>
        <taxon>Glossina</taxon>
    </lineage>
</organism>
<name>A0A1A9WFQ8_9MUSC</name>
<evidence type="ECO:0000313" key="3">
    <source>
        <dbReference type="Proteomes" id="UP000091820"/>
    </source>
</evidence>
<evidence type="ECO:0000256" key="1">
    <source>
        <dbReference type="SAM" id="MobiDB-lite"/>
    </source>
</evidence>
<reference evidence="2" key="2">
    <citation type="submission" date="2020-05" db="UniProtKB">
        <authorList>
            <consortium name="EnsemblMetazoa"/>
        </authorList>
    </citation>
    <scope>IDENTIFICATION</scope>
    <source>
        <strain evidence="2">IAEA</strain>
    </source>
</reference>
<feature type="region of interest" description="Disordered" evidence="1">
    <location>
        <begin position="117"/>
        <end position="155"/>
    </location>
</feature>
<dbReference type="Proteomes" id="UP000091820">
    <property type="component" value="Unassembled WGS sequence"/>
</dbReference>
<reference evidence="3" key="1">
    <citation type="submission" date="2014-03" db="EMBL/GenBank/DDBJ databases">
        <authorList>
            <person name="Aksoy S."/>
            <person name="Warren W."/>
            <person name="Wilson R.K."/>
        </authorList>
    </citation>
    <scope>NUCLEOTIDE SEQUENCE [LARGE SCALE GENOMIC DNA]</scope>
    <source>
        <strain evidence="3">IAEA</strain>
    </source>
</reference>
<proteinExistence type="predicted"/>
<evidence type="ECO:0000313" key="2">
    <source>
        <dbReference type="EnsemblMetazoa" id="GBRI018080-PA"/>
    </source>
</evidence>
<protein>
    <submittedName>
        <fullName evidence="2">Uncharacterized protein</fullName>
    </submittedName>
</protein>
<dbReference type="EnsemblMetazoa" id="GBRI018080-RA">
    <property type="protein sequence ID" value="GBRI018080-PA"/>
    <property type="gene ID" value="GBRI018080"/>
</dbReference>
<sequence length="280" mass="30087">MISINTSGRGYPVSVGNMITVPVSASISNTNVVGCGNQQHQQQQQQQQQHQQQQQQQQVRCQIINASRLGHSSSHHSNGSCVNPLQTATAKVFIATANPAHFNMATGTILLNNNNNNNNNDTIANNNNNNNTNHNNNNNNNSNNNNNNNNNNIIHNNSHIKLGTAMPLPFVIGAGTRSRTRRSNILHASAKTGYKRRKQTLAKVMPIKLEENLSSTKSSSAAVAVAANATNNAEEELLSIQLVNVGGGTNVTNSINSNTIGLTSSNVLSAKTIKLEDIEN</sequence>
<dbReference type="STRING" id="37001.A0A1A9WFQ8"/>
<dbReference type="AlphaFoldDB" id="A0A1A9WFQ8"/>
<keyword evidence="3" id="KW-1185">Reference proteome</keyword>
<dbReference type="VEuPathDB" id="VectorBase:GBRI018080"/>